<feature type="compositionally biased region" description="Polar residues" evidence="1">
    <location>
        <begin position="20"/>
        <end position="30"/>
    </location>
</feature>
<organism evidence="2 3">
    <name type="scientific">Digitaria exilis</name>
    <dbReference type="NCBI Taxonomy" id="1010633"/>
    <lineage>
        <taxon>Eukaryota</taxon>
        <taxon>Viridiplantae</taxon>
        <taxon>Streptophyta</taxon>
        <taxon>Embryophyta</taxon>
        <taxon>Tracheophyta</taxon>
        <taxon>Spermatophyta</taxon>
        <taxon>Magnoliopsida</taxon>
        <taxon>Liliopsida</taxon>
        <taxon>Poales</taxon>
        <taxon>Poaceae</taxon>
        <taxon>PACMAD clade</taxon>
        <taxon>Panicoideae</taxon>
        <taxon>Panicodae</taxon>
        <taxon>Paniceae</taxon>
        <taxon>Anthephorinae</taxon>
        <taxon>Digitaria</taxon>
    </lineage>
</organism>
<dbReference type="AlphaFoldDB" id="A0A835F207"/>
<evidence type="ECO:0000256" key="1">
    <source>
        <dbReference type="SAM" id="MobiDB-lite"/>
    </source>
</evidence>
<keyword evidence="3" id="KW-1185">Reference proteome</keyword>
<feature type="region of interest" description="Disordered" evidence="1">
    <location>
        <begin position="20"/>
        <end position="54"/>
    </location>
</feature>
<sequence length="303" mass="31794">MYTQSVLSVTRGCNRNYANTARRSSSQQGPSLIDPAAPKSHRHVGPGSRRRHHQRLPWGHDACLIRRGIPCLSIRPYPPERLTLYDRWGPRGGSRTSKALSLLCSPRPSKSFALRIVSCRSSSSYSSSPPTAPPRSREPGGSSPDPRGEVRGGRSGAAMGSLGGGWRAKLSEGGIRLGNSVGVLSLLLVLLAAGSGGAGAGGKVGLPALDVALAFPQATPASLFPPAGEMPPSRCLLLSRFLTEPLMCFDASLAFLQGAKCAAYRYLLLPGGKLRRDEHAAGGPLVPLEFTGTVRNGNGAAVN</sequence>
<protein>
    <submittedName>
        <fullName evidence="2">Uncharacterized protein</fullName>
    </submittedName>
</protein>
<proteinExistence type="predicted"/>
<reference evidence="2" key="1">
    <citation type="submission" date="2020-07" db="EMBL/GenBank/DDBJ databases">
        <title>Genome sequence and genetic diversity analysis of an under-domesticated orphan crop, white fonio (Digitaria exilis).</title>
        <authorList>
            <person name="Bennetzen J.L."/>
            <person name="Chen S."/>
            <person name="Ma X."/>
            <person name="Wang X."/>
            <person name="Yssel A.E.J."/>
            <person name="Chaluvadi S.R."/>
            <person name="Johnson M."/>
            <person name="Gangashetty P."/>
            <person name="Hamidou F."/>
            <person name="Sanogo M.D."/>
            <person name="Zwaenepoel A."/>
            <person name="Wallace J."/>
            <person name="Van De Peer Y."/>
            <person name="Van Deynze A."/>
        </authorList>
    </citation>
    <scope>NUCLEOTIDE SEQUENCE</scope>
    <source>
        <tissue evidence="2">Leaves</tissue>
    </source>
</reference>
<comment type="caution">
    <text evidence="2">The sequence shown here is derived from an EMBL/GenBank/DDBJ whole genome shotgun (WGS) entry which is preliminary data.</text>
</comment>
<evidence type="ECO:0000313" key="3">
    <source>
        <dbReference type="Proteomes" id="UP000636709"/>
    </source>
</evidence>
<dbReference type="Proteomes" id="UP000636709">
    <property type="component" value="Unassembled WGS sequence"/>
</dbReference>
<dbReference type="EMBL" id="JACEFO010001653">
    <property type="protein sequence ID" value="KAF8725985.1"/>
    <property type="molecule type" value="Genomic_DNA"/>
</dbReference>
<feature type="compositionally biased region" description="Basic residues" evidence="1">
    <location>
        <begin position="39"/>
        <end position="54"/>
    </location>
</feature>
<evidence type="ECO:0000313" key="2">
    <source>
        <dbReference type="EMBL" id="KAF8725985.1"/>
    </source>
</evidence>
<accession>A0A835F207</accession>
<gene>
    <name evidence="2" type="ORF">HU200_020563</name>
</gene>
<feature type="region of interest" description="Disordered" evidence="1">
    <location>
        <begin position="121"/>
        <end position="160"/>
    </location>
</feature>
<name>A0A835F207_9POAL</name>